<evidence type="ECO:0000313" key="3">
    <source>
        <dbReference type="Proteomes" id="UP000772434"/>
    </source>
</evidence>
<reference evidence="2" key="1">
    <citation type="submission" date="2020-11" db="EMBL/GenBank/DDBJ databases">
        <authorList>
            <consortium name="DOE Joint Genome Institute"/>
            <person name="Ahrendt S."/>
            <person name="Riley R."/>
            <person name="Andreopoulos W."/>
            <person name="Labutti K."/>
            <person name="Pangilinan J."/>
            <person name="Ruiz-Duenas F.J."/>
            <person name="Barrasa J.M."/>
            <person name="Sanchez-Garcia M."/>
            <person name="Camarero S."/>
            <person name="Miyauchi S."/>
            <person name="Serrano A."/>
            <person name="Linde D."/>
            <person name="Babiker R."/>
            <person name="Drula E."/>
            <person name="Ayuso-Fernandez I."/>
            <person name="Pacheco R."/>
            <person name="Padilla G."/>
            <person name="Ferreira P."/>
            <person name="Barriuso J."/>
            <person name="Kellner H."/>
            <person name="Castanera R."/>
            <person name="Alfaro M."/>
            <person name="Ramirez L."/>
            <person name="Pisabarro A.G."/>
            <person name="Kuo A."/>
            <person name="Tritt A."/>
            <person name="Lipzen A."/>
            <person name="He G."/>
            <person name="Yan M."/>
            <person name="Ng V."/>
            <person name="Cullen D."/>
            <person name="Martin F."/>
            <person name="Rosso M.-N."/>
            <person name="Henrissat B."/>
            <person name="Hibbett D."/>
            <person name="Martinez A.T."/>
            <person name="Grigoriev I.V."/>
        </authorList>
    </citation>
    <scope>NUCLEOTIDE SEQUENCE</scope>
    <source>
        <strain evidence="2">AH 40177</strain>
    </source>
</reference>
<dbReference type="AlphaFoldDB" id="A0A9P5PUE5"/>
<evidence type="ECO:0000313" key="2">
    <source>
        <dbReference type="EMBL" id="KAF9072591.1"/>
    </source>
</evidence>
<evidence type="ECO:0000256" key="1">
    <source>
        <dbReference type="SAM" id="MobiDB-lite"/>
    </source>
</evidence>
<dbReference type="PANTHER" id="PTHR37015:SF2">
    <property type="entry name" value="REVERSE TRANSCRIPTASE DOMAIN-CONTAINING PROTEIN"/>
    <property type="match status" value="1"/>
</dbReference>
<dbReference type="Proteomes" id="UP000772434">
    <property type="component" value="Unassembled WGS sequence"/>
</dbReference>
<accession>A0A9P5PUE5</accession>
<protein>
    <submittedName>
        <fullName evidence="2">Uncharacterized protein</fullName>
    </submittedName>
</protein>
<gene>
    <name evidence="2" type="ORF">BDP27DRAFT_1417942</name>
</gene>
<dbReference type="EMBL" id="JADNRY010000023">
    <property type="protein sequence ID" value="KAF9072591.1"/>
    <property type="molecule type" value="Genomic_DNA"/>
</dbReference>
<keyword evidence="3" id="KW-1185">Reference proteome</keyword>
<proteinExistence type="predicted"/>
<dbReference type="PANTHER" id="PTHR37015">
    <property type="entry name" value="REVERSE TRANSCRIPTASE DOMAIN-CONTAINING PROTEIN"/>
    <property type="match status" value="1"/>
</dbReference>
<feature type="region of interest" description="Disordered" evidence="1">
    <location>
        <begin position="1"/>
        <end position="21"/>
    </location>
</feature>
<feature type="compositionally biased region" description="Polar residues" evidence="1">
    <location>
        <begin position="1"/>
        <end position="11"/>
    </location>
</feature>
<sequence>MPSYLVTSSENGCAKTHRAERGEQRDRIQELIFEAKRIDVAAIEAYLIDLLSSLDATTTLDAPRSRISKSSSQFKPKDMRSLVSSLFSGNLLSPEKAELDNEVFLTDVGGVLNMQLAKIDE</sequence>
<organism evidence="2 3">
    <name type="scientific">Rhodocollybia butyracea</name>
    <dbReference type="NCBI Taxonomy" id="206335"/>
    <lineage>
        <taxon>Eukaryota</taxon>
        <taxon>Fungi</taxon>
        <taxon>Dikarya</taxon>
        <taxon>Basidiomycota</taxon>
        <taxon>Agaricomycotina</taxon>
        <taxon>Agaricomycetes</taxon>
        <taxon>Agaricomycetidae</taxon>
        <taxon>Agaricales</taxon>
        <taxon>Marasmiineae</taxon>
        <taxon>Omphalotaceae</taxon>
        <taxon>Rhodocollybia</taxon>
    </lineage>
</organism>
<comment type="caution">
    <text evidence="2">The sequence shown here is derived from an EMBL/GenBank/DDBJ whole genome shotgun (WGS) entry which is preliminary data.</text>
</comment>
<dbReference type="OrthoDB" id="74545at2759"/>
<name>A0A9P5PUE5_9AGAR</name>